<evidence type="ECO:0000313" key="2">
    <source>
        <dbReference type="Proteomes" id="UP000011713"/>
    </source>
</evidence>
<dbReference type="Proteomes" id="UP000011713">
    <property type="component" value="Unassembled WGS sequence"/>
</dbReference>
<reference evidence="1" key="2">
    <citation type="submission" date="2015-06" db="UniProtKB">
        <authorList>
            <consortium name="EnsemblProtists"/>
        </authorList>
    </citation>
    <scope>IDENTIFICATION</scope>
    <source>
        <strain evidence="1">Emoy2</strain>
    </source>
</reference>
<dbReference type="EMBL" id="JH597957">
    <property type="status" value="NOT_ANNOTATED_CDS"/>
    <property type="molecule type" value="Genomic_DNA"/>
</dbReference>
<dbReference type="AlphaFoldDB" id="M4B828"/>
<name>M4B828_HYAAE</name>
<accession>M4B828</accession>
<evidence type="ECO:0000313" key="1">
    <source>
        <dbReference type="EnsemblProtists" id="HpaP802430"/>
    </source>
</evidence>
<sequence length="64" mass="7161">MVLLRHTLGEHQDRLHGRFYIADGHRPIIGFGNTPPANLLSALLEIQPGGLSPCFEFRLLPYGH</sequence>
<dbReference type="HOGENOM" id="CLU_2872386_0_0_1"/>
<keyword evidence="2" id="KW-1185">Reference proteome</keyword>
<dbReference type="VEuPathDB" id="FungiDB:HpaG802430"/>
<dbReference type="InParanoid" id="M4B828"/>
<organism evidence="1 2">
    <name type="scientific">Hyaloperonospora arabidopsidis (strain Emoy2)</name>
    <name type="common">Downy mildew agent</name>
    <name type="synonym">Peronospora arabidopsidis</name>
    <dbReference type="NCBI Taxonomy" id="559515"/>
    <lineage>
        <taxon>Eukaryota</taxon>
        <taxon>Sar</taxon>
        <taxon>Stramenopiles</taxon>
        <taxon>Oomycota</taxon>
        <taxon>Peronosporomycetes</taxon>
        <taxon>Peronosporales</taxon>
        <taxon>Peronosporaceae</taxon>
        <taxon>Hyaloperonospora</taxon>
    </lineage>
</organism>
<dbReference type="EnsemblProtists" id="HpaT802430">
    <property type="protein sequence ID" value="HpaP802430"/>
    <property type="gene ID" value="HpaG802430"/>
</dbReference>
<reference evidence="2" key="1">
    <citation type="journal article" date="2010" name="Science">
        <title>Signatures of adaptation to obligate biotrophy in the Hyaloperonospora arabidopsidis genome.</title>
        <authorList>
            <person name="Baxter L."/>
            <person name="Tripathy S."/>
            <person name="Ishaque N."/>
            <person name="Boot N."/>
            <person name="Cabral A."/>
            <person name="Kemen E."/>
            <person name="Thines M."/>
            <person name="Ah-Fong A."/>
            <person name="Anderson R."/>
            <person name="Badejoko W."/>
            <person name="Bittner-Eddy P."/>
            <person name="Boore J.L."/>
            <person name="Chibucos M.C."/>
            <person name="Coates M."/>
            <person name="Dehal P."/>
            <person name="Delehaunty K."/>
            <person name="Dong S."/>
            <person name="Downton P."/>
            <person name="Dumas B."/>
            <person name="Fabro G."/>
            <person name="Fronick C."/>
            <person name="Fuerstenberg S.I."/>
            <person name="Fulton L."/>
            <person name="Gaulin E."/>
            <person name="Govers F."/>
            <person name="Hughes L."/>
            <person name="Humphray S."/>
            <person name="Jiang R.H."/>
            <person name="Judelson H."/>
            <person name="Kamoun S."/>
            <person name="Kyung K."/>
            <person name="Meijer H."/>
            <person name="Minx P."/>
            <person name="Morris P."/>
            <person name="Nelson J."/>
            <person name="Phuntumart V."/>
            <person name="Qutob D."/>
            <person name="Rehmany A."/>
            <person name="Rougon-Cardoso A."/>
            <person name="Ryden P."/>
            <person name="Torto-Alalibo T."/>
            <person name="Studholme D."/>
            <person name="Wang Y."/>
            <person name="Win J."/>
            <person name="Wood J."/>
            <person name="Clifton S.W."/>
            <person name="Rogers J."/>
            <person name="Van den Ackerveken G."/>
            <person name="Jones J.D."/>
            <person name="McDowell J.M."/>
            <person name="Beynon J."/>
            <person name="Tyler B.M."/>
        </authorList>
    </citation>
    <scope>NUCLEOTIDE SEQUENCE [LARGE SCALE GENOMIC DNA]</scope>
    <source>
        <strain evidence="2">Emoy2</strain>
    </source>
</reference>
<protein>
    <submittedName>
        <fullName evidence="1">Uncharacterized protein</fullName>
    </submittedName>
</protein>
<proteinExistence type="predicted"/>